<gene>
    <name evidence="4" type="ORF">WMO29_00225</name>
</gene>
<keyword evidence="5" id="KW-1185">Reference proteome</keyword>
<feature type="compositionally biased region" description="Acidic residues" evidence="1">
    <location>
        <begin position="396"/>
        <end position="415"/>
    </location>
</feature>
<feature type="region of interest" description="Disordered" evidence="1">
    <location>
        <begin position="97"/>
        <end position="126"/>
    </location>
</feature>
<dbReference type="EMBL" id="JBBMFE010000001">
    <property type="protein sequence ID" value="MEQ2470934.1"/>
    <property type="molecule type" value="Genomic_DNA"/>
</dbReference>
<evidence type="ECO:0000256" key="3">
    <source>
        <dbReference type="SAM" id="SignalP"/>
    </source>
</evidence>
<evidence type="ECO:0008006" key="6">
    <source>
        <dbReference type="Google" id="ProtNLM"/>
    </source>
</evidence>
<organism evidence="4 5">
    <name type="scientific">Laedolimicola intestinihominis</name>
    <dbReference type="NCBI Taxonomy" id="3133166"/>
    <lineage>
        <taxon>Bacteria</taxon>
        <taxon>Bacillati</taxon>
        <taxon>Bacillota</taxon>
        <taxon>Clostridia</taxon>
        <taxon>Lachnospirales</taxon>
        <taxon>Lachnospiraceae</taxon>
        <taxon>Laedolimicola</taxon>
    </lineage>
</organism>
<feature type="compositionally biased region" description="Basic residues" evidence="1">
    <location>
        <begin position="291"/>
        <end position="300"/>
    </location>
</feature>
<sequence length="415" mass="46042">MKKRYTGVLAALAAGVLIFSTGITGEAARTGTITTDGSRVRATADAEGQKVCSLPIDTMVDITDEAESGGKTWYQISFTLDGAQKTGWIRSDLLSVSETEDPAEEQPAESEEQPEESDGGETGSISAGAYTIQEPAEAYTGADSMEQTSVSVGDQTYTAYQSTATDQLYLVWAAKEDGSTGWYWYDPSEETFQQDLGQFSQQGLVTSLQNELTTLKSTTAKSLQQRLYIMIGLGVLSVILLILTIVFAVKSRNAGYEYEDDDNEDDGDISDDSEEQDEEEDDEFEEDEKPKKRRGLFGRRKRDEEEDDDEDDFDDFVEDVKKKRSEKSKKWADEDEDYSGESAYDDTVYDKAAYDEEDLSLTANLPKIDLSALDEAVEEPKKTEKPKAEEPKAEEPTDADDDLDIEILDLDDLNL</sequence>
<name>A0ABV1FC20_9FIRM</name>
<dbReference type="RefSeq" id="WP_349163267.1">
    <property type="nucleotide sequence ID" value="NZ_JBBMFE010000001.1"/>
</dbReference>
<comment type="caution">
    <text evidence="4">The sequence shown here is derived from an EMBL/GenBank/DDBJ whole genome shotgun (WGS) entry which is preliminary data.</text>
</comment>
<feature type="region of interest" description="Disordered" evidence="1">
    <location>
        <begin position="257"/>
        <end position="349"/>
    </location>
</feature>
<keyword evidence="2" id="KW-1133">Transmembrane helix</keyword>
<reference evidence="4 5" key="1">
    <citation type="submission" date="2024-03" db="EMBL/GenBank/DDBJ databases">
        <title>Human intestinal bacterial collection.</title>
        <authorList>
            <person name="Pauvert C."/>
            <person name="Hitch T.C.A."/>
            <person name="Clavel T."/>
        </authorList>
    </citation>
    <scope>NUCLEOTIDE SEQUENCE [LARGE SCALE GENOMIC DNA]</scope>
    <source>
        <strain evidence="4 5">CLA-AA-H132</strain>
    </source>
</reference>
<dbReference type="Gene3D" id="2.30.30.40">
    <property type="entry name" value="SH3 Domains"/>
    <property type="match status" value="1"/>
</dbReference>
<evidence type="ECO:0000313" key="4">
    <source>
        <dbReference type="EMBL" id="MEQ2470934.1"/>
    </source>
</evidence>
<evidence type="ECO:0000256" key="1">
    <source>
        <dbReference type="SAM" id="MobiDB-lite"/>
    </source>
</evidence>
<feature type="compositionally biased region" description="Basic and acidic residues" evidence="1">
    <location>
        <begin position="378"/>
        <end position="395"/>
    </location>
</feature>
<keyword evidence="2" id="KW-0812">Transmembrane</keyword>
<proteinExistence type="predicted"/>
<dbReference type="Proteomes" id="UP001438008">
    <property type="component" value="Unassembled WGS sequence"/>
</dbReference>
<evidence type="ECO:0000256" key="2">
    <source>
        <dbReference type="SAM" id="Phobius"/>
    </source>
</evidence>
<feature type="transmembrane region" description="Helical" evidence="2">
    <location>
        <begin position="227"/>
        <end position="249"/>
    </location>
</feature>
<keyword evidence="2" id="KW-0472">Membrane</keyword>
<feature type="region of interest" description="Disordered" evidence="1">
    <location>
        <begin position="371"/>
        <end position="415"/>
    </location>
</feature>
<accession>A0ABV1FC20</accession>
<evidence type="ECO:0000313" key="5">
    <source>
        <dbReference type="Proteomes" id="UP001438008"/>
    </source>
</evidence>
<feature type="compositionally biased region" description="Acidic residues" evidence="1">
    <location>
        <begin position="257"/>
        <end position="287"/>
    </location>
</feature>
<feature type="signal peptide" evidence="3">
    <location>
        <begin position="1"/>
        <end position="27"/>
    </location>
</feature>
<feature type="compositionally biased region" description="Acidic residues" evidence="1">
    <location>
        <begin position="98"/>
        <end position="119"/>
    </location>
</feature>
<keyword evidence="3" id="KW-0732">Signal</keyword>
<protein>
    <recommendedName>
        <fullName evidence="6">SH3 domain-containing protein</fullName>
    </recommendedName>
</protein>
<feature type="compositionally biased region" description="Acidic residues" evidence="1">
    <location>
        <begin position="304"/>
        <end position="317"/>
    </location>
</feature>
<feature type="chain" id="PRO_5046160581" description="SH3 domain-containing protein" evidence="3">
    <location>
        <begin position="28"/>
        <end position="415"/>
    </location>
</feature>